<dbReference type="RefSeq" id="XP_037193375.1">
    <property type="nucleotide sequence ID" value="XM_037334841.1"/>
</dbReference>
<sequence length="106" mass="12244">MVKSTGICSAGDPNWMKGAATRRPCRKKPCHRPTMLSPMHPDKRRRRDNMRLMQVITPTCNAHSPWKRLDEIPCNERRRQGHLYFDALCETKSLLPHFISFGPSVS</sequence>
<name>A0A8H6AVS5_9HELO</name>
<comment type="caution">
    <text evidence="2">The sequence shown here is derived from an EMBL/GenBank/DDBJ whole genome shotgun (WGS) entry which is preliminary data.</text>
</comment>
<gene>
    <name evidence="2" type="ORF">Bfra_004436</name>
</gene>
<keyword evidence="3" id="KW-1185">Reference proteome</keyword>
<evidence type="ECO:0000313" key="3">
    <source>
        <dbReference type="Proteomes" id="UP000531561"/>
    </source>
</evidence>
<organism evidence="2 3">
    <name type="scientific">Botrytis fragariae</name>
    <dbReference type="NCBI Taxonomy" id="1964551"/>
    <lineage>
        <taxon>Eukaryota</taxon>
        <taxon>Fungi</taxon>
        <taxon>Dikarya</taxon>
        <taxon>Ascomycota</taxon>
        <taxon>Pezizomycotina</taxon>
        <taxon>Leotiomycetes</taxon>
        <taxon>Helotiales</taxon>
        <taxon>Sclerotiniaceae</taxon>
        <taxon>Botrytis</taxon>
    </lineage>
</organism>
<accession>A0A8H6AVS5</accession>
<protein>
    <submittedName>
        <fullName evidence="2">Uncharacterized protein</fullName>
    </submittedName>
</protein>
<dbReference type="AlphaFoldDB" id="A0A8H6AVS5"/>
<feature type="region of interest" description="Disordered" evidence="1">
    <location>
        <begin position="19"/>
        <end position="47"/>
    </location>
</feature>
<proteinExistence type="predicted"/>
<dbReference type="GeneID" id="59258533"/>
<evidence type="ECO:0000313" key="2">
    <source>
        <dbReference type="EMBL" id="KAF5874429.1"/>
    </source>
</evidence>
<reference evidence="2 3" key="1">
    <citation type="journal article" date="2020" name="Phytopathology">
        <title>A high-quality genome resource of Botrytis fragariae, a new and rapidly spreading fungal pathogen causing strawberry gray mold in the U.S.A.</title>
        <authorList>
            <person name="Wu Y."/>
            <person name="Saski C.A."/>
            <person name="Schnabel G."/>
            <person name="Xiao S."/>
            <person name="Hu M."/>
        </authorList>
    </citation>
    <scope>NUCLEOTIDE SEQUENCE [LARGE SCALE GENOMIC DNA]</scope>
    <source>
        <strain evidence="2 3">BVB16</strain>
    </source>
</reference>
<dbReference type="EMBL" id="JABFCT010000007">
    <property type="protein sequence ID" value="KAF5874429.1"/>
    <property type="molecule type" value="Genomic_DNA"/>
</dbReference>
<dbReference type="Proteomes" id="UP000531561">
    <property type="component" value="Unassembled WGS sequence"/>
</dbReference>
<evidence type="ECO:0000256" key="1">
    <source>
        <dbReference type="SAM" id="MobiDB-lite"/>
    </source>
</evidence>